<reference evidence="2" key="1">
    <citation type="journal article" date="2005" name="Nature">
        <title>The map-based sequence of the rice genome.</title>
        <authorList>
            <consortium name="International rice genome sequencing project (IRGSP)"/>
            <person name="Matsumoto T."/>
            <person name="Wu J."/>
            <person name="Kanamori H."/>
            <person name="Katayose Y."/>
            <person name="Fujisawa M."/>
            <person name="Namiki N."/>
            <person name="Mizuno H."/>
            <person name="Yamamoto K."/>
            <person name="Antonio B.A."/>
            <person name="Baba T."/>
            <person name="Sakata K."/>
            <person name="Nagamura Y."/>
            <person name="Aoki H."/>
            <person name="Arikawa K."/>
            <person name="Arita K."/>
            <person name="Bito T."/>
            <person name="Chiden Y."/>
            <person name="Fujitsuka N."/>
            <person name="Fukunaka R."/>
            <person name="Hamada M."/>
            <person name="Harada C."/>
            <person name="Hayashi A."/>
            <person name="Hijishita S."/>
            <person name="Honda M."/>
            <person name="Hosokawa S."/>
            <person name="Ichikawa Y."/>
            <person name="Idonuma A."/>
            <person name="Iijima M."/>
            <person name="Ikeda M."/>
            <person name="Ikeno M."/>
            <person name="Ito K."/>
            <person name="Ito S."/>
            <person name="Ito T."/>
            <person name="Ito Y."/>
            <person name="Ito Y."/>
            <person name="Iwabuchi A."/>
            <person name="Kamiya K."/>
            <person name="Karasawa W."/>
            <person name="Kurita K."/>
            <person name="Katagiri S."/>
            <person name="Kikuta A."/>
            <person name="Kobayashi H."/>
            <person name="Kobayashi N."/>
            <person name="Machita K."/>
            <person name="Maehara T."/>
            <person name="Masukawa M."/>
            <person name="Mizubayashi T."/>
            <person name="Mukai Y."/>
            <person name="Nagasaki H."/>
            <person name="Nagata Y."/>
            <person name="Naito S."/>
            <person name="Nakashima M."/>
            <person name="Nakama Y."/>
            <person name="Nakamichi Y."/>
            <person name="Nakamura M."/>
            <person name="Meguro A."/>
            <person name="Negishi M."/>
            <person name="Ohta I."/>
            <person name="Ohta T."/>
            <person name="Okamoto M."/>
            <person name="Ono N."/>
            <person name="Saji S."/>
            <person name="Sakaguchi M."/>
            <person name="Sakai K."/>
            <person name="Shibata M."/>
            <person name="Shimokawa T."/>
            <person name="Song J."/>
            <person name="Takazaki Y."/>
            <person name="Terasawa K."/>
            <person name="Tsugane M."/>
            <person name="Tsuji K."/>
            <person name="Ueda S."/>
            <person name="Waki K."/>
            <person name="Yamagata H."/>
            <person name="Yamamoto M."/>
            <person name="Yamamoto S."/>
            <person name="Yamane H."/>
            <person name="Yoshiki S."/>
            <person name="Yoshihara R."/>
            <person name="Yukawa K."/>
            <person name="Zhong H."/>
            <person name="Yano M."/>
            <person name="Yuan Q."/>
            <person name="Ouyang S."/>
            <person name="Liu J."/>
            <person name="Jones K.M."/>
            <person name="Gansberger K."/>
            <person name="Moffat K."/>
            <person name="Hill J."/>
            <person name="Bera J."/>
            <person name="Fadrosh D."/>
            <person name="Jin S."/>
            <person name="Johri S."/>
            <person name="Kim M."/>
            <person name="Overton L."/>
            <person name="Reardon M."/>
            <person name="Tsitrin T."/>
            <person name="Vuong H."/>
            <person name="Weaver B."/>
            <person name="Ciecko A."/>
            <person name="Tallon L."/>
            <person name="Jackson J."/>
            <person name="Pai G."/>
            <person name="Aken S.V."/>
            <person name="Utterback T."/>
            <person name="Reidmuller S."/>
            <person name="Feldblyum T."/>
            <person name="Hsiao J."/>
            <person name="Zismann V."/>
            <person name="Iobst S."/>
            <person name="de Vazeille A.R."/>
            <person name="Buell C.R."/>
            <person name="Ying K."/>
            <person name="Li Y."/>
            <person name="Lu T."/>
            <person name="Huang Y."/>
            <person name="Zhao Q."/>
            <person name="Feng Q."/>
            <person name="Zhang L."/>
            <person name="Zhu J."/>
            <person name="Weng Q."/>
            <person name="Mu J."/>
            <person name="Lu Y."/>
            <person name="Fan D."/>
            <person name="Liu Y."/>
            <person name="Guan J."/>
            <person name="Zhang Y."/>
            <person name="Yu S."/>
            <person name="Liu X."/>
            <person name="Zhang Y."/>
            <person name="Hong G."/>
            <person name="Han B."/>
            <person name="Choisne N."/>
            <person name="Demange N."/>
            <person name="Orjeda G."/>
            <person name="Samain S."/>
            <person name="Cattolico L."/>
            <person name="Pelletier E."/>
            <person name="Couloux A."/>
            <person name="Segurens B."/>
            <person name="Wincker P."/>
            <person name="D'Hont A."/>
            <person name="Scarpelli C."/>
            <person name="Weissenbach J."/>
            <person name="Salanoubat M."/>
            <person name="Quetier F."/>
            <person name="Yu Y."/>
            <person name="Kim H.R."/>
            <person name="Rambo T."/>
            <person name="Currie J."/>
            <person name="Collura K."/>
            <person name="Luo M."/>
            <person name="Yang T."/>
            <person name="Ammiraju J.S.S."/>
            <person name="Engler F."/>
            <person name="Soderlund C."/>
            <person name="Wing R.A."/>
            <person name="Palmer L.E."/>
            <person name="de la Bastide M."/>
            <person name="Spiegel L."/>
            <person name="Nascimento L."/>
            <person name="Zutavern T."/>
            <person name="O'Shaughnessy A."/>
            <person name="Dike S."/>
            <person name="Dedhia N."/>
            <person name="Preston R."/>
            <person name="Balija V."/>
            <person name="McCombie W.R."/>
            <person name="Chow T."/>
            <person name="Chen H."/>
            <person name="Chung M."/>
            <person name="Chen C."/>
            <person name="Shaw J."/>
            <person name="Wu H."/>
            <person name="Hsiao K."/>
            <person name="Chao Y."/>
            <person name="Chu M."/>
            <person name="Cheng C."/>
            <person name="Hour A."/>
            <person name="Lee P."/>
            <person name="Lin S."/>
            <person name="Lin Y."/>
            <person name="Liou J."/>
            <person name="Liu S."/>
            <person name="Hsing Y."/>
            <person name="Raghuvanshi S."/>
            <person name="Mohanty A."/>
            <person name="Bharti A.K."/>
            <person name="Gaur A."/>
            <person name="Gupta V."/>
            <person name="Kumar D."/>
            <person name="Ravi V."/>
            <person name="Vij S."/>
            <person name="Kapur A."/>
            <person name="Khurana P."/>
            <person name="Khurana P."/>
            <person name="Khurana J.P."/>
            <person name="Tyagi A.K."/>
            <person name="Gaikwad K."/>
            <person name="Singh A."/>
            <person name="Dalal V."/>
            <person name="Srivastava S."/>
            <person name="Dixit A."/>
            <person name="Pal A.K."/>
            <person name="Ghazi I.A."/>
            <person name="Yadav M."/>
            <person name="Pandit A."/>
            <person name="Bhargava A."/>
            <person name="Sureshbabu K."/>
            <person name="Batra K."/>
            <person name="Sharma T.R."/>
            <person name="Mohapatra T."/>
            <person name="Singh N.K."/>
            <person name="Messing J."/>
            <person name="Nelson A.B."/>
            <person name="Fuks G."/>
            <person name="Kavchok S."/>
            <person name="Keizer G."/>
            <person name="Linton E."/>
            <person name="Llaca V."/>
            <person name="Song R."/>
            <person name="Tanyolac B."/>
            <person name="Young S."/>
            <person name="Ho-Il K."/>
            <person name="Hahn J.H."/>
            <person name="Sangsakoo G."/>
            <person name="Vanavichit A."/>
            <person name="de Mattos Luiz.A.T."/>
            <person name="Zimmer P.D."/>
            <person name="Malone G."/>
            <person name="Dellagostin O."/>
            <person name="de Oliveira A.C."/>
            <person name="Bevan M."/>
            <person name="Bancroft I."/>
            <person name="Minx P."/>
            <person name="Cordum H."/>
            <person name="Wilson R."/>
            <person name="Cheng Z."/>
            <person name="Jin W."/>
            <person name="Jiang J."/>
            <person name="Leong S.A."/>
            <person name="Iwama H."/>
            <person name="Gojobori T."/>
            <person name="Itoh T."/>
            <person name="Niimura Y."/>
            <person name="Fujii Y."/>
            <person name="Habara T."/>
            <person name="Sakai H."/>
            <person name="Sato Y."/>
            <person name="Wilson G."/>
            <person name="Kumar K."/>
            <person name="McCouch S."/>
            <person name="Juretic N."/>
            <person name="Hoen D."/>
            <person name="Wright S."/>
            <person name="Bruskiewich R."/>
            <person name="Bureau T."/>
            <person name="Miyao A."/>
            <person name="Hirochika H."/>
            <person name="Nishikawa T."/>
            <person name="Kadowaki K."/>
            <person name="Sugiura M."/>
            <person name="Burr B."/>
            <person name="Sasaki T."/>
        </authorList>
    </citation>
    <scope>NUCLEOTIDE SEQUENCE [LARGE SCALE GENOMIC DNA]</scope>
    <source>
        <strain evidence="2">cv. Nipponbare</strain>
    </source>
</reference>
<gene>
    <name evidence="1" type="primary">OSJNOa0048I04.5</name>
</gene>
<reference evidence="2" key="2">
    <citation type="journal article" date="2008" name="Nucleic Acids Res.">
        <title>The rice annotation project database (RAP-DB): 2008 update.</title>
        <authorList>
            <consortium name="The rice annotation project (RAP)"/>
        </authorList>
    </citation>
    <scope>GENOME REANNOTATION</scope>
    <source>
        <strain evidence="2">cv. Nipponbare</strain>
    </source>
</reference>
<sequence>MGCIESVSGRNKPIGISVLKFLEMVCSFIPLKDIKQLYQVRLPRSAKHIDRTRECCSAAEMKNTGEEKSVDIISGTGCSMRCDQLRMGYIESVGGEVSSQSKAHGH</sequence>
<evidence type="ECO:0000313" key="2">
    <source>
        <dbReference type="Proteomes" id="UP000000763"/>
    </source>
</evidence>
<accession>Q5KQC0</accession>
<proteinExistence type="predicted"/>
<dbReference type="AlphaFoldDB" id="Q5KQC0"/>
<dbReference type="Proteomes" id="UP000000763">
    <property type="component" value="Chromosome 5"/>
</dbReference>
<dbReference type="EMBL" id="AC152972">
    <property type="protein sequence ID" value="AAW56908.1"/>
    <property type="molecule type" value="Genomic_DNA"/>
</dbReference>
<organism evidence="1 2">
    <name type="scientific">Oryza sativa subsp. japonica</name>
    <name type="common">Rice</name>
    <dbReference type="NCBI Taxonomy" id="39947"/>
    <lineage>
        <taxon>Eukaryota</taxon>
        <taxon>Viridiplantae</taxon>
        <taxon>Streptophyta</taxon>
        <taxon>Embryophyta</taxon>
        <taxon>Tracheophyta</taxon>
        <taxon>Spermatophyta</taxon>
        <taxon>Magnoliopsida</taxon>
        <taxon>Liliopsida</taxon>
        <taxon>Poales</taxon>
        <taxon>Poaceae</taxon>
        <taxon>BOP clade</taxon>
        <taxon>Oryzoideae</taxon>
        <taxon>Oryzeae</taxon>
        <taxon>Oryzinae</taxon>
        <taxon>Oryza</taxon>
        <taxon>Oryza sativa</taxon>
    </lineage>
</organism>
<name>Q5KQC0_ORYSJ</name>
<evidence type="ECO:0000313" key="1">
    <source>
        <dbReference type="EMBL" id="AAW56908.1"/>
    </source>
</evidence>
<protein>
    <submittedName>
        <fullName evidence="1">Uncharacterized protein</fullName>
    </submittedName>
</protein>